<organism evidence="1 2">
    <name type="scientific">Arachis hypogaea</name>
    <name type="common">Peanut</name>
    <dbReference type="NCBI Taxonomy" id="3818"/>
    <lineage>
        <taxon>Eukaryota</taxon>
        <taxon>Viridiplantae</taxon>
        <taxon>Streptophyta</taxon>
        <taxon>Embryophyta</taxon>
        <taxon>Tracheophyta</taxon>
        <taxon>Spermatophyta</taxon>
        <taxon>Magnoliopsida</taxon>
        <taxon>eudicotyledons</taxon>
        <taxon>Gunneridae</taxon>
        <taxon>Pentapetalae</taxon>
        <taxon>rosids</taxon>
        <taxon>fabids</taxon>
        <taxon>Fabales</taxon>
        <taxon>Fabaceae</taxon>
        <taxon>Papilionoideae</taxon>
        <taxon>50 kb inversion clade</taxon>
        <taxon>dalbergioids sensu lato</taxon>
        <taxon>Dalbergieae</taxon>
        <taxon>Pterocarpus clade</taxon>
        <taxon>Arachis</taxon>
    </lineage>
</organism>
<proteinExistence type="predicted"/>
<sequence length="95" mass="10907">MYVVLDKEKESWVVSRLELRHSHPCSAKKAVHYHEYRKVTIHAKCVITDNDKAGIRPNKTYLALANEVVICALFTNMSAVCILCRCKPPWKVYSS</sequence>
<dbReference type="Proteomes" id="UP000289738">
    <property type="component" value="Chromosome A04"/>
</dbReference>
<name>A0A445DH51_ARAHY</name>
<evidence type="ECO:0008006" key="3">
    <source>
        <dbReference type="Google" id="ProtNLM"/>
    </source>
</evidence>
<dbReference type="AlphaFoldDB" id="A0A445DH51"/>
<protein>
    <recommendedName>
        <fullName evidence="3">FAR1 domain-containing protein</fullName>
    </recommendedName>
</protein>
<dbReference type="EMBL" id="SDMP01000004">
    <property type="protein sequence ID" value="RYR62511.1"/>
    <property type="molecule type" value="Genomic_DNA"/>
</dbReference>
<evidence type="ECO:0000313" key="2">
    <source>
        <dbReference type="Proteomes" id="UP000289738"/>
    </source>
</evidence>
<keyword evidence="2" id="KW-1185">Reference proteome</keyword>
<evidence type="ECO:0000313" key="1">
    <source>
        <dbReference type="EMBL" id="RYR62511.1"/>
    </source>
</evidence>
<accession>A0A445DH51</accession>
<comment type="caution">
    <text evidence="1">The sequence shown here is derived from an EMBL/GenBank/DDBJ whole genome shotgun (WGS) entry which is preliminary data.</text>
</comment>
<gene>
    <name evidence="1" type="ORF">Ahy_A04g020168</name>
</gene>
<reference evidence="1 2" key="1">
    <citation type="submission" date="2019-01" db="EMBL/GenBank/DDBJ databases">
        <title>Sequencing of cultivated peanut Arachis hypogaea provides insights into genome evolution and oil improvement.</title>
        <authorList>
            <person name="Chen X."/>
        </authorList>
    </citation>
    <scope>NUCLEOTIDE SEQUENCE [LARGE SCALE GENOMIC DNA]</scope>
    <source>
        <strain evidence="2">cv. Fuhuasheng</strain>
        <tissue evidence="1">Leaves</tissue>
    </source>
</reference>